<dbReference type="Pfam" id="PF00561">
    <property type="entry name" value="Abhydrolase_1"/>
    <property type="match status" value="1"/>
</dbReference>
<proteinExistence type="predicted"/>
<dbReference type="RefSeq" id="WP_115536588.1">
    <property type="nucleotide sequence ID" value="NZ_QRGA01000017.1"/>
</dbReference>
<dbReference type="GO" id="GO:0042952">
    <property type="term" value="P:beta-ketoadipate pathway"/>
    <property type="evidence" value="ECO:0007669"/>
    <property type="project" value="InterPro"/>
</dbReference>
<organism evidence="2 3">
    <name type="scientific">Trinickia dinghuensis</name>
    <dbReference type="NCBI Taxonomy" id="2291023"/>
    <lineage>
        <taxon>Bacteria</taxon>
        <taxon>Pseudomonadati</taxon>
        <taxon>Pseudomonadota</taxon>
        <taxon>Betaproteobacteria</taxon>
        <taxon>Burkholderiales</taxon>
        <taxon>Burkholderiaceae</taxon>
        <taxon>Trinickia</taxon>
    </lineage>
</organism>
<dbReference type="InterPro" id="IPR050471">
    <property type="entry name" value="AB_hydrolase"/>
</dbReference>
<dbReference type="EC" id="3.1.1.24" evidence="2"/>
<protein>
    <submittedName>
        <fullName evidence="2">3-oxoadipate enol-lactonase</fullName>
        <ecNumber evidence="2">3.1.1.24</ecNumber>
    </submittedName>
</protein>
<dbReference type="GO" id="GO:0047570">
    <property type="term" value="F:3-oxoadipate enol-lactonase activity"/>
    <property type="evidence" value="ECO:0007669"/>
    <property type="project" value="UniProtKB-EC"/>
</dbReference>
<dbReference type="AlphaFoldDB" id="A0A3D8JSR3"/>
<dbReference type="PANTHER" id="PTHR43433">
    <property type="entry name" value="HYDROLASE, ALPHA/BETA FOLD FAMILY PROTEIN"/>
    <property type="match status" value="1"/>
</dbReference>
<dbReference type="EMBL" id="QRGA01000017">
    <property type="protein sequence ID" value="RDU95812.1"/>
    <property type="molecule type" value="Genomic_DNA"/>
</dbReference>
<dbReference type="PRINTS" id="PR00111">
    <property type="entry name" value="ABHYDROLASE"/>
</dbReference>
<dbReference type="OrthoDB" id="9793083at2"/>
<keyword evidence="2" id="KW-0378">Hydrolase</keyword>
<gene>
    <name evidence="2" type="primary">pcaD</name>
    <name evidence="2" type="ORF">DWV00_26505</name>
</gene>
<dbReference type="InterPro" id="IPR026968">
    <property type="entry name" value="PcaD/CatD"/>
</dbReference>
<dbReference type="PANTHER" id="PTHR43433:SF5">
    <property type="entry name" value="AB HYDROLASE-1 DOMAIN-CONTAINING PROTEIN"/>
    <property type="match status" value="1"/>
</dbReference>
<dbReference type="NCBIfam" id="TIGR02427">
    <property type="entry name" value="protocat_pcaD"/>
    <property type="match status" value="1"/>
</dbReference>
<dbReference type="InterPro" id="IPR029058">
    <property type="entry name" value="AB_hydrolase_fold"/>
</dbReference>
<dbReference type="SUPFAM" id="SSF53474">
    <property type="entry name" value="alpha/beta-Hydrolases"/>
    <property type="match status" value="1"/>
</dbReference>
<dbReference type="Gene3D" id="3.40.50.1820">
    <property type="entry name" value="alpha/beta hydrolase"/>
    <property type="match status" value="1"/>
</dbReference>
<feature type="domain" description="AB hydrolase-1" evidence="1">
    <location>
        <begin position="18"/>
        <end position="241"/>
    </location>
</feature>
<evidence type="ECO:0000313" key="2">
    <source>
        <dbReference type="EMBL" id="RDU95812.1"/>
    </source>
</evidence>
<evidence type="ECO:0000259" key="1">
    <source>
        <dbReference type="Pfam" id="PF00561"/>
    </source>
</evidence>
<evidence type="ECO:0000313" key="3">
    <source>
        <dbReference type="Proteomes" id="UP000256838"/>
    </source>
</evidence>
<reference evidence="2 3" key="1">
    <citation type="submission" date="2018-08" db="EMBL/GenBank/DDBJ databases">
        <title>Paraburkholderia sp. DHOM06 isolated from forest soil.</title>
        <authorList>
            <person name="Gao Z.-H."/>
            <person name="Qiu L.-H."/>
        </authorList>
    </citation>
    <scope>NUCLEOTIDE SEQUENCE [LARGE SCALE GENOMIC DNA]</scope>
    <source>
        <strain evidence="2 3">DHOM06</strain>
    </source>
</reference>
<sequence length="261" mass="27818">MQQAHGIAYTVSGPDDAPVIVLSNSLGTTIEMWSPQVDALAHHYRVVRYDTRGHGASIAPAGEYSLDTLGRDVLAVLDALNVERAHFCGISMGGLTGQWLGVHAPERIDKLIVANTAARIGSLQGWLDRSALVRSRGMAEVADGAARRWFTADFIARRPEVVERMTAGLRATSAHGYAGCCDALSAADLREEIATIASPMLVIAGRYDPVTTVDDARFIAERVQGARVETLDASHLSNIEAAEGFTAAVLAFLAEAGGRKH</sequence>
<accession>A0A3D8JSR3</accession>
<dbReference type="Proteomes" id="UP000256838">
    <property type="component" value="Unassembled WGS sequence"/>
</dbReference>
<comment type="caution">
    <text evidence="2">The sequence shown here is derived from an EMBL/GenBank/DDBJ whole genome shotgun (WGS) entry which is preliminary data.</text>
</comment>
<dbReference type="InterPro" id="IPR000073">
    <property type="entry name" value="AB_hydrolase_1"/>
</dbReference>
<keyword evidence="3" id="KW-1185">Reference proteome</keyword>
<name>A0A3D8JSR3_9BURK</name>